<evidence type="ECO:0000313" key="4">
    <source>
        <dbReference type="Proteomes" id="UP000005237"/>
    </source>
</evidence>
<keyword evidence="4" id="KW-1185">Reference proteome</keyword>
<protein>
    <submittedName>
        <fullName evidence="3">Uncharacterized protein</fullName>
    </submittedName>
</protein>
<name>A0A8R1J409_CAEJA</name>
<feature type="signal peptide" evidence="2">
    <location>
        <begin position="1"/>
        <end position="19"/>
    </location>
</feature>
<evidence type="ECO:0000256" key="2">
    <source>
        <dbReference type="SAM" id="SignalP"/>
    </source>
</evidence>
<sequence>MGPIFYIVLLTVSFKVANSREFERNGSRKGGEDDSINFALSENQPFVRKVKLQSLTDNVEVQLTSENTENSVKVFISFCPDNKGVLYTTSYASKLDFSLKKPQLEQFYDASALLFAGGNAAMEKQQQQMWQLTPHFPPPLPTSMTGRDLTPGSAPPSNQ</sequence>
<feature type="region of interest" description="Disordered" evidence="1">
    <location>
        <begin position="137"/>
        <end position="159"/>
    </location>
</feature>
<keyword evidence="2" id="KW-0732">Signal</keyword>
<accession>A0A8R1J409</accession>
<feature type="chain" id="PRO_5035761636" evidence="2">
    <location>
        <begin position="20"/>
        <end position="159"/>
    </location>
</feature>
<reference evidence="3" key="2">
    <citation type="submission" date="2022-06" db="UniProtKB">
        <authorList>
            <consortium name="EnsemblMetazoa"/>
        </authorList>
    </citation>
    <scope>IDENTIFICATION</scope>
    <source>
        <strain evidence="3">DF5081</strain>
    </source>
</reference>
<dbReference type="Proteomes" id="UP000005237">
    <property type="component" value="Unassembled WGS sequence"/>
</dbReference>
<evidence type="ECO:0000313" key="3">
    <source>
        <dbReference type="EnsemblMetazoa" id="CJA43270.1"/>
    </source>
</evidence>
<proteinExistence type="predicted"/>
<evidence type="ECO:0000256" key="1">
    <source>
        <dbReference type="SAM" id="MobiDB-lite"/>
    </source>
</evidence>
<dbReference type="EnsemblMetazoa" id="CJA43270.1">
    <property type="protein sequence ID" value="CJA43270.1"/>
    <property type="gene ID" value="WBGene00219118"/>
</dbReference>
<reference evidence="4" key="1">
    <citation type="submission" date="2010-08" db="EMBL/GenBank/DDBJ databases">
        <authorList>
            <consortium name="Caenorhabditis japonica Sequencing Consortium"/>
            <person name="Wilson R.K."/>
        </authorList>
    </citation>
    <scope>NUCLEOTIDE SEQUENCE [LARGE SCALE GENOMIC DNA]</scope>
    <source>
        <strain evidence="4">DF5081</strain>
    </source>
</reference>
<organism evidence="3 4">
    <name type="scientific">Caenorhabditis japonica</name>
    <dbReference type="NCBI Taxonomy" id="281687"/>
    <lineage>
        <taxon>Eukaryota</taxon>
        <taxon>Metazoa</taxon>
        <taxon>Ecdysozoa</taxon>
        <taxon>Nematoda</taxon>
        <taxon>Chromadorea</taxon>
        <taxon>Rhabditida</taxon>
        <taxon>Rhabditina</taxon>
        <taxon>Rhabditomorpha</taxon>
        <taxon>Rhabditoidea</taxon>
        <taxon>Rhabditidae</taxon>
        <taxon>Peloderinae</taxon>
        <taxon>Caenorhabditis</taxon>
    </lineage>
</organism>
<dbReference type="AlphaFoldDB" id="A0A8R1J409"/>